<evidence type="ECO:0000256" key="7">
    <source>
        <dbReference type="ARBA" id="ARBA00022679"/>
    </source>
</evidence>
<dbReference type="EC" id="2.1.1.33" evidence="4"/>
<evidence type="ECO:0000256" key="3">
    <source>
        <dbReference type="ARBA" id="ARBA00004953"/>
    </source>
</evidence>
<dbReference type="CDD" id="cd02440">
    <property type="entry name" value="AdoMet_MTases"/>
    <property type="match status" value="1"/>
</dbReference>
<dbReference type="EMBL" id="CP159837">
    <property type="protein sequence ID" value="XCM35327.1"/>
    <property type="molecule type" value="Genomic_DNA"/>
</dbReference>
<reference evidence="11" key="1">
    <citation type="submission" date="2024-07" db="EMBL/GenBank/DDBJ databases">
        <authorList>
            <person name="Kim Y.J."/>
            <person name="Jeong J.Y."/>
        </authorList>
    </citation>
    <scope>NUCLEOTIDE SEQUENCE</scope>
    <source>
        <strain evidence="11">GIHE-MW2</strain>
    </source>
</reference>
<dbReference type="PIRSF" id="PIRSF036428">
    <property type="entry name" value="CobL"/>
    <property type="match status" value="1"/>
</dbReference>
<dbReference type="InterPro" id="IPR014777">
    <property type="entry name" value="4pyrrole_Mease_sub1"/>
</dbReference>
<evidence type="ECO:0000256" key="8">
    <source>
        <dbReference type="ARBA" id="ARBA00022691"/>
    </source>
</evidence>
<dbReference type="PANTHER" id="PTHR43182">
    <property type="entry name" value="COBALT-PRECORRIN-6B C(15)-METHYLTRANSFERASE (DECARBOXYLATING)"/>
    <property type="match status" value="1"/>
</dbReference>
<dbReference type="InterPro" id="IPR003358">
    <property type="entry name" value="tRNA_(Gua-N-7)_MeTrfase_Trmb"/>
</dbReference>
<protein>
    <recommendedName>
        <fullName evidence="4">tRNA (guanine(46)-N(7))-methyltransferase</fullName>
        <ecNumber evidence="4">2.1.1.33</ecNumber>
    </recommendedName>
</protein>
<proteinExistence type="predicted"/>
<sequence length="454" mass="50370">MIHVVGIGLDGVAGLTAPVRQIVEQATILVGSDRHLSYFPDHPAERLVIGSMNIINIILRKLRRRLENYLTQEITQENFGNREPGREISSVNPLSLPCIVILVSGDPLFFGLGRLLLESFPPEHLTFHPHISSIQLAFNRVKIPWQDATFISMSGRPGDELINAVKKGVEKIAILTGDRNTPSAIARLILSLDLAVSYQFWVCENLGSQEEKVQCFSDLSEIKPQTLGELGELNVVLLIRQSPEKTQPIDLNKLPQIGIPDHYFVSFRDSLRDSFASRPELITKREIRLLILGELALKPNQTIWDIGAGTGSVAIEIARLFPTSNIYAIEKSAEGIALIEQNCQRFHLSNVVSIYGSAPDILYRLAVPDRIFIGGTGGSLRQILSLCSSYMAHHGIIVLTITSIENLNIAIAWAQTSGWQYQLLQVNLYRSVPIAELTRLSPLNPVTIVTLNQK</sequence>
<evidence type="ECO:0000256" key="5">
    <source>
        <dbReference type="ARBA" id="ARBA00022573"/>
    </source>
</evidence>
<dbReference type="Pfam" id="PF00590">
    <property type="entry name" value="TP_methylase"/>
    <property type="match status" value="1"/>
</dbReference>
<evidence type="ECO:0000256" key="2">
    <source>
        <dbReference type="ARBA" id="ARBA00003015"/>
    </source>
</evidence>
<dbReference type="InterPro" id="IPR035996">
    <property type="entry name" value="4pyrrol_Methylase_sf"/>
</dbReference>
<keyword evidence="8" id="KW-0949">S-adenosyl-L-methionine</keyword>
<evidence type="ECO:0000256" key="4">
    <source>
        <dbReference type="ARBA" id="ARBA00011977"/>
    </source>
</evidence>
<dbReference type="SUPFAM" id="SSF53335">
    <property type="entry name" value="S-adenosyl-L-methionine-dependent methyltransferases"/>
    <property type="match status" value="1"/>
</dbReference>
<dbReference type="SUPFAM" id="SSF53790">
    <property type="entry name" value="Tetrapyrrole methylase"/>
    <property type="match status" value="1"/>
</dbReference>
<dbReference type="InterPro" id="IPR012818">
    <property type="entry name" value="CbiE"/>
</dbReference>
<dbReference type="NCBIfam" id="TIGR02467">
    <property type="entry name" value="CbiE"/>
    <property type="match status" value="1"/>
</dbReference>
<keyword evidence="5" id="KW-0169">Cobalamin biosynthesis</keyword>
<dbReference type="InterPro" id="IPR014008">
    <property type="entry name" value="Cbl_synth_MTase_CbiT"/>
</dbReference>
<name>A0AAU8J928_9CYAN</name>
<dbReference type="Pfam" id="PF02390">
    <property type="entry name" value="Methyltransf_4"/>
    <property type="match status" value="1"/>
</dbReference>
<evidence type="ECO:0000256" key="6">
    <source>
        <dbReference type="ARBA" id="ARBA00022603"/>
    </source>
</evidence>
<dbReference type="Gene3D" id="3.30.950.10">
    <property type="entry name" value="Methyltransferase, Cobalt-precorrin-4 Transmethylase, Domain 2"/>
    <property type="match status" value="1"/>
</dbReference>
<dbReference type="GO" id="GO:0008276">
    <property type="term" value="F:protein methyltransferase activity"/>
    <property type="evidence" value="ECO:0007669"/>
    <property type="project" value="InterPro"/>
</dbReference>
<accession>A0AAU8J928</accession>
<keyword evidence="7" id="KW-0808">Transferase</keyword>
<keyword evidence="9" id="KW-0819">tRNA processing</keyword>
<evidence type="ECO:0000313" key="11">
    <source>
        <dbReference type="EMBL" id="XCM35327.1"/>
    </source>
</evidence>
<keyword evidence="6" id="KW-0489">Methyltransferase</keyword>
<evidence type="ECO:0000259" key="10">
    <source>
        <dbReference type="Pfam" id="PF00590"/>
    </source>
</evidence>
<comment type="catalytic activity">
    <reaction evidence="1">
        <text>guanosine(46) in tRNA + S-adenosyl-L-methionine = N(7)-methylguanosine(46) in tRNA + S-adenosyl-L-homocysteine</text>
        <dbReference type="Rhea" id="RHEA:42708"/>
        <dbReference type="Rhea" id="RHEA-COMP:10188"/>
        <dbReference type="Rhea" id="RHEA-COMP:10189"/>
        <dbReference type="ChEBI" id="CHEBI:57856"/>
        <dbReference type="ChEBI" id="CHEBI:59789"/>
        <dbReference type="ChEBI" id="CHEBI:74269"/>
        <dbReference type="ChEBI" id="CHEBI:74480"/>
        <dbReference type="EC" id="2.1.1.33"/>
    </reaction>
</comment>
<evidence type="ECO:0000256" key="9">
    <source>
        <dbReference type="ARBA" id="ARBA00022694"/>
    </source>
</evidence>
<dbReference type="AlphaFoldDB" id="A0AAU8J928"/>
<dbReference type="Gene3D" id="3.40.1010.10">
    <property type="entry name" value="Cobalt-precorrin-4 Transmethylase, Domain 1"/>
    <property type="match status" value="1"/>
</dbReference>
<dbReference type="GO" id="GO:0009236">
    <property type="term" value="P:cobalamin biosynthetic process"/>
    <property type="evidence" value="ECO:0007669"/>
    <property type="project" value="UniProtKB-KW"/>
</dbReference>
<dbReference type="InterPro" id="IPR000878">
    <property type="entry name" value="4pyrrol_Mease"/>
</dbReference>
<dbReference type="CDD" id="cd11644">
    <property type="entry name" value="Precorrin-6Y-MT"/>
    <property type="match status" value="1"/>
</dbReference>
<dbReference type="NCBIfam" id="TIGR02469">
    <property type="entry name" value="CbiT"/>
    <property type="match status" value="1"/>
</dbReference>
<comment type="pathway">
    <text evidence="3">Cofactor biosynthesis; adenosylcobalamin biosynthesis.</text>
</comment>
<dbReference type="InterPro" id="IPR050714">
    <property type="entry name" value="Cobalamin_biosynth_MTase"/>
</dbReference>
<gene>
    <name evidence="11" type="ORF">ABWT76_003995</name>
</gene>
<dbReference type="InterPro" id="IPR029063">
    <property type="entry name" value="SAM-dependent_MTases_sf"/>
</dbReference>
<dbReference type="PANTHER" id="PTHR43182:SF1">
    <property type="entry name" value="COBALT-PRECORRIN-7 C(5)-METHYLTRANSFERASE"/>
    <property type="match status" value="1"/>
</dbReference>
<comment type="function">
    <text evidence="2">Catalyzes the formation of N(7)-methylguanine at position 46 (m7G46) in tRNA.</text>
</comment>
<dbReference type="GO" id="GO:0032259">
    <property type="term" value="P:methylation"/>
    <property type="evidence" value="ECO:0007669"/>
    <property type="project" value="UniProtKB-KW"/>
</dbReference>
<feature type="domain" description="Tetrapyrrole methylase" evidence="10">
    <location>
        <begin position="1"/>
        <end position="214"/>
    </location>
</feature>
<dbReference type="InterPro" id="IPR006365">
    <property type="entry name" value="Cbl_synth_CobL"/>
</dbReference>
<organism evidence="11">
    <name type="scientific">Planktothricoides raciborskii GIHE-MW2</name>
    <dbReference type="NCBI Taxonomy" id="2792601"/>
    <lineage>
        <taxon>Bacteria</taxon>
        <taxon>Bacillati</taxon>
        <taxon>Cyanobacteriota</taxon>
        <taxon>Cyanophyceae</taxon>
        <taxon>Oscillatoriophycideae</taxon>
        <taxon>Oscillatoriales</taxon>
        <taxon>Oscillatoriaceae</taxon>
        <taxon>Planktothricoides</taxon>
    </lineage>
</organism>
<dbReference type="RefSeq" id="WP_054465254.1">
    <property type="nucleotide sequence ID" value="NZ_CP159837.1"/>
</dbReference>
<evidence type="ECO:0000256" key="1">
    <source>
        <dbReference type="ARBA" id="ARBA00000142"/>
    </source>
</evidence>
<dbReference type="Gene3D" id="3.40.50.150">
    <property type="entry name" value="Vaccinia Virus protein VP39"/>
    <property type="match status" value="1"/>
</dbReference>
<dbReference type="InterPro" id="IPR014776">
    <property type="entry name" value="4pyrrole_Mease_sub2"/>
</dbReference>